<evidence type="ECO:0000313" key="2">
    <source>
        <dbReference type="EMBL" id="KAJ1148442.1"/>
    </source>
</evidence>
<proteinExistence type="predicted"/>
<comment type="caution">
    <text evidence="2">The sequence shown here is derived from an EMBL/GenBank/DDBJ whole genome shotgun (WGS) entry which is preliminary data.</text>
</comment>
<accession>A0AAV7R9T1</accession>
<feature type="region of interest" description="Disordered" evidence="1">
    <location>
        <begin position="12"/>
        <end position="32"/>
    </location>
</feature>
<feature type="compositionally biased region" description="Basic and acidic residues" evidence="1">
    <location>
        <begin position="20"/>
        <end position="29"/>
    </location>
</feature>
<sequence length="225" mass="23968">MGGDLNLVQLVEGYGGGGESKGHTERDGEYDPLIPVSSKWPIMLEWSASESDVEQAEAREVASEGASPSLTVRCGVPKKVYGEPARKGPAQLTMGTGPRFFAAKDFVFAGTPDLAGQRERCEKGEPNECRVARSPWTEGQVEPRAAGRSPSPGWTAERRLATDTPGKRCGGRGRAPASATASWERRPGPAGVQTGVRKKSTVETAVGEGPRRARRRGTKAMTYGV</sequence>
<gene>
    <name evidence="2" type="ORF">NDU88_001277</name>
</gene>
<organism evidence="2 3">
    <name type="scientific">Pleurodeles waltl</name>
    <name type="common">Iberian ribbed newt</name>
    <dbReference type="NCBI Taxonomy" id="8319"/>
    <lineage>
        <taxon>Eukaryota</taxon>
        <taxon>Metazoa</taxon>
        <taxon>Chordata</taxon>
        <taxon>Craniata</taxon>
        <taxon>Vertebrata</taxon>
        <taxon>Euteleostomi</taxon>
        <taxon>Amphibia</taxon>
        <taxon>Batrachia</taxon>
        <taxon>Caudata</taxon>
        <taxon>Salamandroidea</taxon>
        <taxon>Salamandridae</taxon>
        <taxon>Pleurodelinae</taxon>
        <taxon>Pleurodeles</taxon>
    </lineage>
</organism>
<keyword evidence="3" id="KW-1185">Reference proteome</keyword>
<protein>
    <submittedName>
        <fullName evidence="2">Uncharacterized protein</fullName>
    </submittedName>
</protein>
<evidence type="ECO:0000256" key="1">
    <source>
        <dbReference type="SAM" id="MobiDB-lite"/>
    </source>
</evidence>
<evidence type="ECO:0000313" key="3">
    <source>
        <dbReference type="Proteomes" id="UP001066276"/>
    </source>
</evidence>
<feature type="region of interest" description="Disordered" evidence="1">
    <location>
        <begin position="132"/>
        <end position="225"/>
    </location>
</feature>
<dbReference type="Proteomes" id="UP001066276">
    <property type="component" value="Chromosome 5"/>
</dbReference>
<dbReference type="AlphaFoldDB" id="A0AAV7R9T1"/>
<dbReference type="EMBL" id="JANPWB010000009">
    <property type="protein sequence ID" value="KAJ1148442.1"/>
    <property type="molecule type" value="Genomic_DNA"/>
</dbReference>
<name>A0AAV7R9T1_PLEWA</name>
<reference evidence="2" key="1">
    <citation type="journal article" date="2022" name="bioRxiv">
        <title>Sequencing and chromosome-scale assembly of the giantPleurodeles waltlgenome.</title>
        <authorList>
            <person name="Brown T."/>
            <person name="Elewa A."/>
            <person name="Iarovenko S."/>
            <person name="Subramanian E."/>
            <person name="Araus A.J."/>
            <person name="Petzold A."/>
            <person name="Susuki M."/>
            <person name="Suzuki K.-i.T."/>
            <person name="Hayashi T."/>
            <person name="Toyoda A."/>
            <person name="Oliveira C."/>
            <person name="Osipova E."/>
            <person name="Leigh N.D."/>
            <person name="Simon A."/>
            <person name="Yun M.H."/>
        </authorList>
    </citation>
    <scope>NUCLEOTIDE SEQUENCE</scope>
    <source>
        <strain evidence="2">20211129_DDA</strain>
        <tissue evidence="2">Liver</tissue>
    </source>
</reference>